<evidence type="ECO:0000256" key="7">
    <source>
        <dbReference type="ARBA" id="ARBA00022968"/>
    </source>
</evidence>
<dbReference type="GO" id="GO:0032580">
    <property type="term" value="C:Golgi cisterna membrane"/>
    <property type="evidence" value="ECO:0007669"/>
    <property type="project" value="UniProtKB-SubCell"/>
</dbReference>
<accession>A0A8J4Q3M5</accession>
<evidence type="ECO:0000256" key="10">
    <source>
        <dbReference type="ARBA" id="ARBA00023180"/>
    </source>
</evidence>
<organism evidence="14 15">
    <name type="scientific">Polysphondylium violaceum</name>
    <dbReference type="NCBI Taxonomy" id="133409"/>
    <lineage>
        <taxon>Eukaryota</taxon>
        <taxon>Amoebozoa</taxon>
        <taxon>Evosea</taxon>
        <taxon>Eumycetozoa</taxon>
        <taxon>Dictyostelia</taxon>
        <taxon>Dictyosteliales</taxon>
        <taxon>Dictyosteliaceae</taxon>
        <taxon>Polysphondylium</taxon>
    </lineage>
</organism>
<dbReference type="InterPro" id="IPR001503">
    <property type="entry name" value="Glyco_trans_10"/>
</dbReference>
<evidence type="ECO:0000256" key="11">
    <source>
        <dbReference type="ARBA" id="ARBA00037847"/>
    </source>
</evidence>
<evidence type="ECO:0000256" key="8">
    <source>
        <dbReference type="ARBA" id="ARBA00022989"/>
    </source>
</evidence>
<dbReference type="InterPro" id="IPR013320">
    <property type="entry name" value="ConA-like_dom_sf"/>
</dbReference>
<dbReference type="InterPro" id="IPR038577">
    <property type="entry name" value="GT10-like_C_sf"/>
</dbReference>
<dbReference type="InterPro" id="IPR055270">
    <property type="entry name" value="Glyco_tran_10_C"/>
</dbReference>
<evidence type="ECO:0000256" key="4">
    <source>
        <dbReference type="ARBA" id="ARBA00022676"/>
    </source>
</evidence>
<keyword evidence="9 12" id="KW-0472">Membrane</keyword>
<evidence type="ECO:0000256" key="1">
    <source>
        <dbReference type="ARBA" id="ARBA00004606"/>
    </source>
</evidence>
<evidence type="ECO:0000256" key="9">
    <source>
        <dbReference type="ARBA" id="ARBA00023136"/>
    </source>
</evidence>
<evidence type="ECO:0000256" key="2">
    <source>
        <dbReference type="ARBA" id="ARBA00004922"/>
    </source>
</evidence>
<comment type="pathway">
    <text evidence="2">Protein modification; protein glycosylation.</text>
</comment>
<evidence type="ECO:0000256" key="3">
    <source>
        <dbReference type="ARBA" id="ARBA00008919"/>
    </source>
</evidence>
<evidence type="ECO:0000256" key="6">
    <source>
        <dbReference type="ARBA" id="ARBA00022692"/>
    </source>
</evidence>
<keyword evidence="7" id="KW-0735">Signal-anchor</keyword>
<evidence type="ECO:0000259" key="13">
    <source>
        <dbReference type="Pfam" id="PF00852"/>
    </source>
</evidence>
<evidence type="ECO:0000313" key="15">
    <source>
        <dbReference type="Proteomes" id="UP000695562"/>
    </source>
</evidence>
<dbReference type="PANTHER" id="PTHR11929">
    <property type="entry name" value="ALPHA- 1,3 -FUCOSYLTRANSFERASE"/>
    <property type="match status" value="1"/>
</dbReference>
<dbReference type="SUPFAM" id="SSF49899">
    <property type="entry name" value="Concanavalin A-like lectins/glucanases"/>
    <property type="match status" value="1"/>
</dbReference>
<dbReference type="UniPathway" id="UPA00378"/>
<dbReference type="FunFam" id="3.40.50.11660:FF:000002">
    <property type="entry name" value="Alpha-(1,3)-fucosyltransferase"/>
    <property type="match status" value="1"/>
</dbReference>
<name>A0A8J4Q3M5_9MYCE</name>
<comment type="caution">
    <text evidence="14">The sequence shown here is derived from an EMBL/GenBank/DDBJ whole genome shotgun (WGS) entry which is preliminary data.</text>
</comment>
<dbReference type="GO" id="GO:0046920">
    <property type="term" value="F:alpha-(1-&gt;3)-fucosyltransferase activity"/>
    <property type="evidence" value="ECO:0007669"/>
    <property type="project" value="TreeGrafter"/>
</dbReference>
<feature type="domain" description="Fucosyltransferase C-terminal" evidence="13">
    <location>
        <begin position="184"/>
        <end position="374"/>
    </location>
</feature>
<keyword evidence="15" id="KW-1185">Reference proteome</keyword>
<proteinExistence type="inferred from homology"/>
<dbReference type="Pfam" id="PF00852">
    <property type="entry name" value="Glyco_transf_10"/>
    <property type="match status" value="1"/>
</dbReference>
<feature type="transmembrane region" description="Helical" evidence="12">
    <location>
        <begin position="21"/>
        <end position="44"/>
    </location>
</feature>
<gene>
    <name evidence="14" type="ORF">CYY_001198</name>
</gene>
<keyword evidence="8 12" id="KW-1133">Transmembrane helix</keyword>
<dbReference type="AlphaFoldDB" id="A0A8J4Q3M5"/>
<keyword evidence="4 12" id="KW-0328">Glycosyltransferase</keyword>
<keyword evidence="5 12" id="KW-0808">Transferase</keyword>
<dbReference type="Pfam" id="PF13385">
    <property type="entry name" value="Laminin_G_3"/>
    <property type="match status" value="1"/>
</dbReference>
<evidence type="ECO:0000313" key="14">
    <source>
        <dbReference type="EMBL" id="KAF2077499.1"/>
    </source>
</evidence>
<keyword evidence="6 12" id="KW-0812">Transmembrane</keyword>
<dbReference type="SUPFAM" id="SSF53756">
    <property type="entry name" value="UDP-Glycosyltransferase/glycogen phosphorylase"/>
    <property type="match status" value="1"/>
</dbReference>
<dbReference type="EMBL" id="AJWJ01000027">
    <property type="protein sequence ID" value="KAF2077499.1"/>
    <property type="molecule type" value="Genomic_DNA"/>
</dbReference>
<evidence type="ECO:0000256" key="12">
    <source>
        <dbReference type="RuleBase" id="RU003832"/>
    </source>
</evidence>
<comment type="similarity">
    <text evidence="3 12">Belongs to the glycosyltransferase 10 family.</text>
</comment>
<dbReference type="Proteomes" id="UP000695562">
    <property type="component" value="Unassembled WGS sequence"/>
</dbReference>
<keyword evidence="12" id="KW-0333">Golgi apparatus</keyword>
<dbReference type="OrthoDB" id="427096at2759"/>
<dbReference type="EC" id="2.4.1.-" evidence="12"/>
<comment type="subcellular location">
    <subcellularLocation>
        <location evidence="11">Endomembrane system</location>
        <topology evidence="11">Single-pass membrane protein</topology>
    </subcellularLocation>
    <subcellularLocation>
        <location evidence="12">Golgi apparatus</location>
        <location evidence="12">Golgi stack membrane</location>
        <topology evidence="12">Single-pass type II membrane protein</topology>
    </subcellularLocation>
    <subcellularLocation>
        <location evidence="1">Membrane</location>
        <topology evidence="1">Single-pass type II membrane protein</topology>
    </subcellularLocation>
</comment>
<sequence length="607" mass="69171">MINIHCQKSSTVTAITKSQQLLFVFIVLSSIYIVHVQAVGILIWSGGTWCGYGSRTYTTPNYVGQNIIKPKCSVDCEYMTDKAYASAADAILFEAQPFAGFGYEFLKNQPNFPQKQVNQLYINFGYEHEVYFPVLAQERFHENMDVNNTFRKTDHVRITFACSWGSYDNGSIEEFRNPPVAPENKIQAIGFMSSNCNGGGAIYRTCYTKDLMNHIQVDALGSCMHNKDLDEEDKPHPLFSDLGDSLRIKRKVLSKYMFSLAFENNNMTDYVTEKVYTSLLSGSVPIYMGAPNIDDWVPKGSVIKTSDFKNPKHLADHLNYLLNNHTAYNEYFNWKKEPYPSGFVEKYNQCVFYSGDCRLCEHVSKTIKKMKSTQQAGHRSQFGEPIDTMVQKRALLLSKSSCLSVSQNSSIPKITDQMTIMFWINPTSSFSNDAKIITNNKKQFEIYISPIWKRSYIKFCIHQDNCFTGEKPIKNDEWKHVAVTVSPNPLIPNTEVVSLYLNGVLDISFITNSISSIDSSHDIKIGCQSQFVGQVDDFSIWNIALDQTSISRSMFKKYRGDEHGLNAYMTFNHHDSILDYSKHRSLVSSKDCKTIEIEDKKLDLNCC</sequence>
<evidence type="ECO:0000256" key="5">
    <source>
        <dbReference type="ARBA" id="ARBA00022679"/>
    </source>
</evidence>
<dbReference type="PANTHER" id="PTHR11929:SF237">
    <property type="entry name" value="FUCOSYLTRANSFERASE"/>
    <property type="match status" value="1"/>
</dbReference>
<dbReference type="Gene3D" id="2.60.120.200">
    <property type="match status" value="1"/>
</dbReference>
<dbReference type="Gene3D" id="3.40.50.11660">
    <property type="entry name" value="Glycosyl transferase family 10, C-terminal domain"/>
    <property type="match status" value="1"/>
</dbReference>
<reference evidence="14" key="1">
    <citation type="submission" date="2020-01" db="EMBL/GenBank/DDBJ databases">
        <title>Development of genomics and gene disruption for Polysphondylium violaceum indicates a role for the polyketide synthase stlB in stalk morphogenesis.</title>
        <authorList>
            <person name="Narita B."/>
            <person name="Kawabe Y."/>
            <person name="Kin K."/>
            <person name="Saito T."/>
            <person name="Gibbs R."/>
            <person name="Kuspa A."/>
            <person name="Muzny D."/>
            <person name="Queller D."/>
            <person name="Richards S."/>
            <person name="Strassman J."/>
            <person name="Sucgang R."/>
            <person name="Worley K."/>
            <person name="Schaap P."/>
        </authorList>
    </citation>
    <scope>NUCLEOTIDE SEQUENCE</scope>
    <source>
        <strain evidence="14">QSvi11</strain>
    </source>
</reference>
<protein>
    <recommendedName>
        <fullName evidence="12">Fucosyltransferase</fullName>
        <ecNumber evidence="12">2.4.1.-</ecNumber>
    </recommendedName>
</protein>
<keyword evidence="10" id="KW-0325">Glycoprotein</keyword>